<dbReference type="Pfam" id="PF13622">
    <property type="entry name" value="4HBT_3"/>
    <property type="match status" value="1"/>
</dbReference>
<accession>A0A2H1L6K1</accession>
<name>A0A2H1L6K1_9MICO</name>
<proteinExistence type="predicted"/>
<sequence>MTHSFDALIAMEDPADGAQSTSGAGLGGPRTVTARTHPAWANMVGPYGGATAAQALAGITSDPRAQGRPAALTVNFAAPVDEGTMEVVVDPVRTNRSNQHWTVRIDQESGTVLTGTALLARGRETFTDTELSVPDVPVPADVDITPYTMALPWMENYVFRIVSGPPTAASASSETVMWVSQAQRRPWDHVSLAAACDVFFPRIFARTGTPSPAGTVSYTVYFHTAPEALAAQGEHLLCRAAASRFHEGHFDQIGHVWGEDGELLATTTQLVYFKGV</sequence>
<organism evidence="3 4">
    <name type="scientific">Brevibacterium jeotgali</name>
    <dbReference type="NCBI Taxonomy" id="1262550"/>
    <lineage>
        <taxon>Bacteria</taxon>
        <taxon>Bacillati</taxon>
        <taxon>Actinomycetota</taxon>
        <taxon>Actinomycetes</taxon>
        <taxon>Micrococcales</taxon>
        <taxon>Brevibacteriaceae</taxon>
        <taxon>Brevibacterium</taxon>
    </lineage>
</organism>
<dbReference type="InterPro" id="IPR049450">
    <property type="entry name" value="ACOT8-like_C"/>
</dbReference>
<dbReference type="InterPro" id="IPR029069">
    <property type="entry name" value="HotDog_dom_sf"/>
</dbReference>
<dbReference type="InterPro" id="IPR042171">
    <property type="entry name" value="Acyl-CoA_hotdog"/>
</dbReference>
<dbReference type="InterPro" id="IPR049449">
    <property type="entry name" value="TesB_ACOT8-like_N"/>
</dbReference>
<evidence type="ECO:0000259" key="1">
    <source>
        <dbReference type="Pfam" id="PF13622"/>
    </source>
</evidence>
<keyword evidence="4" id="KW-1185">Reference proteome</keyword>
<evidence type="ECO:0000313" key="3">
    <source>
        <dbReference type="EMBL" id="SMY12534.1"/>
    </source>
</evidence>
<dbReference type="RefSeq" id="WP_101589467.1">
    <property type="nucleotide sequence ID" value="NZ_FXZM01000010.1"/>
</dbReference>
<dbReference type="SUPFAM" id="SSF54637">
    <property type="entry name" value="Thioesterase/thiol ester dehydrase-isomerase"/>
    <property type="match status" value="2"/>
</dbReference>
<dbReference type="Pfam" id="PF20789">
    <property type="entry name" value="4HBT_3C"/>
    <property type="match status" value="1"/>
</dbReference>
<dbReference type="AlphaFoldDB" id="A0A2H1L6K1"/>
<evidence type="ECO:0000313" key="4">
    <source>
        <dbReference type="Proteomes" id="UP000234462"/>
    </source>
</evidence>
<evidence type="ECO:0000259" key="2">
    <source>
        <dbReference type="Pfam" id="PF20789"/>
    </source>
</evidence>
<dbReference type="OrthoDB" id="4370297at2"/>
<feature type="domain" description="Acyl-CoA thioesterase-like C-terminal" evidence="2">
    <location>
        <begin position="144"/>
        <end position="272"/>
    </location>
</feature>
<dbReference type="EMBL" id="FXZM01000010">
    <property type="protein sequence ID" value="SMY12534.1"/>
    <property type="molecule type" value="Genomic_DNA"/>
</dbReference>
<dbReference type="Gene3D" id="2.40.160.210">
    <property type="entry name" value="Acyl-CoA thioesterase, double hotdog domain"/>
    <property type="match status" value="1"/>
</dbReference>
<reference evidence="4" key="1">
    <citation type="submission" date="2017-03" db="EMBL/GenBank/DDBJ databases">
        <authorList>
            <person name="Monnet C."/>
        </authorList>
    </citation>
    <scope>NUCLEOTIDE SEQUENCE [LARGE SCALE GENOMIC DNA]</scope>
    <source>
        <strain evidence="4">SJ5-8</strain>
    </source>
</reference>
<protein>
    <submittedName>
        <fullName evidence="3">Acyl-CoA thioesterase</fullName>
    </submittedName>
</protein>
<gene>
    <name evidence="3" type="ORF">BJEO58_02131</name>
</gene>
<feature type="domain" description="Acyl-CoA thioesterase-like N-terminal HotDog" evidence="1">
    <location>
        <begin position="38"/>
        <end position="118"/>
    </location>
</feature>
<dbReference type="Proteomes" id="UP000234462">
    <property type="component" value="Unassembled WGS sequence"/>
</dbReference>